<dbReference type="RefSeq" id="XP_026687042.1">
    <property type="nucleotide sequence ID" value="XM_026831241.1"/>
</dbReference>
<dbReference type="Proteomes" id="UP000079169">
    <property type="component" value="Unplaced"/>
</dbReference>
<accession>A0A3Q0JEX8</accession>
<gene>
    <name evidence="2" type="primary">LOC113471813</name>
</gene>
<keyword evidence="1" id="KW-1185">Reference proteome</keyword>
<proteinExistence type="predicted"/>
<dbReference type="PaxDb" id="121845-A0A3Q0JEX8"/>
<evidence type="ECO:0000313" key="1">
    <source>
        <dbReference type="Proteomes" id="UP000079169"/>
    </source>
</evidence>
<name>A0A3Q0JEX8_DIACI</name>
<dbReference type="GeneID" id="113471813"/>
<organism evidence="1 2">
    <name type="scientific">Diaphorina citri</name>
    <name type="common">Asian citrus psyllid</name>
    <dbReference type="NCBI Taxonomy" id="121845"/>
    <lineage>
        <taxon>Eukaryota</taxon>
        <taxon>Metazoa</taxon>
        <taxon>Ecdysozoa</taxon>
        <taxon>Arthropoda</taxon>
        <taxon>Hexapoda</taxon>
        <taxon>Insecta</taxon>
        <taxon>Pterygota</taxon>
        <taxon>Neoptera</taxon>
        <taxon>Paraneoptera</taxon>
        <taxon>Hemiptera</taxon>
        <taxon>Sternorrhyncha</taxon>
        <taxon>Psylloidea</taxon>
        <taxon>Psyllidae</taxon>
        <taxon>Diaphorininae</taxon>
        <taxon>Diaphorina</taxon>
    </lineage>
</organism>
<dbReference type="STRING" id="121845.A0A3Q0JEX8"/>
<dbReference type="KEGG" id="dci:113471813"/>
<sequence length="151" mass="16488">FLISDLLYRQTVTINNSPLEVEIIDVSGETVSISCLYTLVSILSLVSIRMGDTVDESLGRSTAVKYNCTFHEVSVADNSPAIYQAFDHLRGGIHKIRKFSVTKMLGTLIGGSNKSPPTHQGGTVVVCNKSDLCRSRVLKRRQFLATPATSL</sequence>
<evidence type="ECO:0000313" key="2">
    <source>
        <dbReference type="RefSeq" id="XP_026687042.1"/>
    </source>
</evidence>
<reference evidence="2" key="1">
    <citation type="submission" date="2025-08" db="UniProtKB">
        <authorList>
            <consortium name="RefSeq"/>
        </authorList>
    </citation>
    <scope>IDENTIFICATION</scope>
</reference>
<protein>
    <submittedName>
        <fullName evidence="2">Uncharacterized protein LOC113471813</fullName>
    </submittedName>
</protein>
<feature type="non-terminal residue" evidence="2">
    <location>
        <position position="1"/>
    </location>
</feature>
<dbReference type="AlphaFoldDB" id="A0A3Q0JEX8"/>